<organism evidence="1 2">
    <name type="scientific">Macrolepiota fuliginosa MF-IS2</name>
    <dbReference type="NCBI Taxonomy" id="1400762"/>
    <lineage>
        <taxon>Eukaryota</taxon>
        <taxon>Fungi</taxon>
        <taxon>Dikarya</taxon>
        <taxon>Basidiomycota</taxon>
        <taxon>Agaricomycotina</taxon>
        <taxon>Agaricomycetes</taxon>
        <taxon>Agaricomycetidae</taxon>
        <taxon>Agaricales</taxon>
        <taxon>Agaricineae</taxon>
        <taxon>Agaricaceae</taxon>
        <taxon>Macrolepiota</taxon>
    </lineage>
</organism>
<feature type="non-terminal residue" evidence="1">
    <location>
        <position position="1"/>
    </location>
</feature>
<dbReference type="EMBL" id="MU151180">
    <property type="protein sequence ID" value="KAF9447925.1"/>
    <property type="molecule type" value="Genomic_DNA"/>
</dbReference>
<evidence type="ECO:0000313" key="1">
    <source>
        <dbReference type="EMBL" id="KAF9447925.1"/>
    </source>
</evidence>
<name>A0A9P6C3P1_9AGAR</name>
<keyword evidence="2" id="KW-1185">Reference proteome</keyword>
<dbReference type="Gene3D" id="3.60.130.30">
    <property type="match status" value="1"/>
</dbReference>
<dbReference type="AlphaFoldDB" id="A0A9P6C3P1"/>
<comment type="caution">
    <text evidence="1">The sequence shown here is derived from an EMBL/GenBank/DDBJ whole genome shotgun (WGS) entry which is preliminary data.</text>
</comment>
<sequence>WAPKLHSYYQERLGRLYEHPEFKHLRRNFQTSVFPAAAFNFGPQVQTIRHRDSMNCPFGWCSIQALGKFDPSKGGHLVLDDLRLVVEFPPHSVAFIPSATLTHANVPVQEGETRLSFTQYCPGGLLRFVDNGFMTEQALHQKDRKRYRKAMELKATRWKNGLELYTRIADDPRLYM</sequence>
<reference evidence="1" key="1">
    <citation type="submission" date="2020-11" db="EMBL/GenBank/DDBJ databases">
        <authorList>
            <consortium name="DOE Joint Genome Institute"/>
            <person name="Ahrendt S."/>
            <person name="Riley R."/>
            <person name="Andreopoulos W."/>
            <person name="Labutti K."/>
            <person name="Pangilinan J."/>
            <person name="Ruiz-Duenas F.J."/>
            <person name="Barrasa J.M."/>
            <person name="Sanchez-Garcia M."/>
            <person name="Camarero S."/>
            <person name="Miyauchi S."/>
            <person name="Serrano A."/>
            <person name="Linde D."/>
            <person name="Babiker R."/>
            <person name="Drula E."/>
            <person name="Ayuso-Fernandez I."/>
            <person name="Pacheco R."/>
            <person name="Padilla G."/>
            <person name="Ferreira P."/>
            <person name="Barriuso J."/>
            <person name="Kellner H."/>
            <person name="Castanera R."/>
            <person name="Alfaro M."/>
            <person name="Ramirez L."/>
            <person name="Pisabarro A.G."/>
            <person name="Kuo A."/>
            <person name="Tritt A."/>
            <person name="Lipzen A."/>
            <person name="He G."/>
            <person name="Yan M."/>
            <person name="Ng V."/>
            <person name="Cullen D."/>
            <person name="Martin F."/>
            <person name="Rosso M.-N."/>
            <person name="Henrissat B."/>
            <person name="Hibbett D."/>
            <person name="Martinez A.T."/>
            <person name="Grigoriev I.V."/>
        </authorList>
    </citation>
    <scope>NUCLEOTIDE SEQUENCE</scope>
    <source>
        <strain evidence="1">MF-IS2</strain>
    </source>
</reference>
<dbReference type="Proteomes" id="UP000807342">
    <property type="component" value="Unassembled WGS sequence"/>
</dbReference>
<accession>A0A9P6C3P1</accession>
<gene>
    <name evidence="1" type="ORF">P691DRAFT_670464</name>
</gene>
<dbReference type="OrthoDB" id="3253621at2759"/>
<proteinExistence type="predicted"/>
<protein>
    <submittedName>
        <fullName evidence="1">Uncharacterized protein</fullName>
    </submittedName>
</protein>
<evidence type="ECO:0000313" key="2">
    <source>
        <dbReference type="Proteomes" id="UP000807342"/>
    </source>
</evidence>